<keyword evidence="3" id="KW-1185">Reference proteome</keyword>
<proteinExistence type="predicted"/>
<dbReference type="AlphaFoldDB" id="A0A6A4HCD6"/>
<name>A0A6A4HCD6_9AGAR</name>
<evidence type="ECO:0000313" key="2">
    <source>
        <dbReference type="EMBL" id="KAE9395318.1"/>
    </source>
</evidence>
<organism evidence="2 3">
    <name type="scientific">Gymnopus androsaceus JB14</name>
    <dbReference type="NCBI Taxonomy" id="1447944"/>
    <lineage>
        <taxon>Eukaryota</taxon>
        <taxon>Fungi</taxon>
        <taxon>Dikarya</taxon>
        <taxon>Basidiomycota</taxon>
        <taxon>Agaricomycotina</taxon>
        <taxon>Agaricomycetes</taxon>
        <taxon>Agaricomycetidae</taxon>
        <taxon>Agaricales</taxon>
        <taxon>Marasmiineae</taxon>
        <taxon>Omphalotaceae</taxon>
        <taxon>Gymnopus</taxon>
    </lineage>
</organism>
<dbReference type="EMBL" id="ML769533">
    <property type="protein sequence ID" value="KAE9395318.1"/>
    <property type="molecule type" value="Genomic_DNA"/>
</dbReference>
<protein>
    <submittedName>
        <fullName evidence="2">Uncharacterized protein</fullName>
    </submittedName>
</protein>
<accession>A0A6A4HCD6</accession>
<sequence>MARSPRRSSTRVTPARSIMNRKVIMAMSVTGTGTSTSVMPGCATTWTSCRRGRQIIKLGSFFPFDSGGKFKNERSNLDTSTSGSGVRLSVDTDDLLGSSSSSSSPSPSPSASPSVSSSSSSPSLSSVSSLSPSLG</sequence>
<gene>
    <name evidence="2" type="ORF">BT96DRAFT_155527</name>
</gene>
<reference evidence="2" key="1">
    <citation type="journal article" date="2019" name="Environ. Microbiol.">
        <title>Fungal ecological strategies reflected in gene transcription - a case study of two litter decomposers.</title>
        <authorList>
            <person name="Barbi F."/>
            <person name="Kohler A."/>
            <person name="Barry K."/>
            <person name="Baskaran P."/>
            <person name="Daum C."/>
            <person name="Fauchery L."/>
            <person name="Ihrmark K."/>
            <person name="Kuo A."/>
            <person name="LaButti K."/>
            <person name="Lipzen A."/>
            <person name="Morin E."/>
            <person name="Grigoriev I.V."/>
            <person name="Henrissat B."/>
            <person name="Lindahl B."/>
            <person name="Martin F."/>
        </authorList>
    </citation>
    <scope>NUCLEOTIDE SEQUENCE</scope>
    <source>
        <strain evidence="2">JB14</strain>
    </source>
</reference>
<feature type="region of interest" description="Disordered" evidence="1">
    <location>
        <begin position="65"/>
        <end position="135"/>
    </location>
</feature>
<dbReference type="Proteomes" id="UP000799118">
    <property type="component" value="Unassembled WGS sequence"/>
</dbReference>
<feature type="compositionally biased region" description="Low complexity" evidence="1">
    <location>
        <begin position="98"/>
        <end position="135"/>
    </location>
</feature>
<evidence type="ECO:0000256" key="1">
    <source>
        <dbReference type="SAM" id="MobiDB-lite"/>
    </source>
</evidence>
<evidence type="ECO:0000313" key="3">
    <source>
        <dbReference type="Proteomes" id="UP000799118"/>
    </source>
</evidence>